<protein>
    <submittedName>
        <fullName evidence="2">Uncharacterized protein</fullName>
    </submittedName>
</protein>
<accession>A0A7R7VW33</accession>
<dbReference type="EMBL" id="AP024422">
    <property type="protein sequence ID" value="BCR91856.1"/>
    <property type="molecule type" value="Genomic_DNA"/>
</dbReference>
<dbReference type="RefSeq" id="XP_043140378.1">
    <property type="nucleotide sequence ID" value="XM_043283060.1"/>
</dbReference>
<evidence type="ECO:0000313" key="2">
    <source>
        <dbReference type="EMBL" id="BCR91856.1"/>
    </source>
</evidence>
<feature type="region of interest" description="Disordered" evidence="1">
    <location>
        <begin position="1"/>
        <end position="90"/>
    </location>
</feature>
<name>A0A7R7VW33_ASPCH</name>
<dbReference type="KEGG" id="ache:ACHE_70699S"/>
<reference evidence="2" key="1">
    <citation type="submission" date="2021-01" db="EMBL/GenBank/DDBJ databases">
        <authorList>
            <consortium name="Aspergillus chevalieri M1 genome sequencing consortium"/>
            <person name="Kazuki M."/>
            <person name="Futagami T."/>
        </authorList>
    </citation>
    <scope>NUCLEOTIDE SEQUENCE</scope>
    <source>
        <strain evidence="2">M1</strain>
    </source>
</reference>
<gene>
    <name evidence="2" type="ORF">ACHE_70699S</name>
</gene>
<keyword evidence="3" id="KW-1185">Reference proteome</keyword>
<dbReference type="GeneID" id="66986214"/>
<dbReference type="Proteomes" id="UP000637239">
    <property type="component" value="Chromosome 7"/>
</dbReference>
<dbReference type="AlphaFoldDB" id="A0A7R7VW33"/>
<organism evidence="2 3">
    <name type="scientific">Aspergillus chevalieri</name>
    <name type="common">Eurotium chevalieri</name>
    <dbReference type="NCBI Taxonomy" id="182096"/>
    <lineage>
        <taxon>Eukaryota</taxon>
        <taxon>Fungi</taxon>
        <taxon>Dikarya</taxon>
        <taxon>Ascomycota</taxon>
        <taxon>Pezizomycotina</taxon>
        <taxon>Eurotiomycetes</taxon>
        <taxon>Eurotiomycetidae</taxon>
        <taxon>Eurotiales</taxon>
        <taxon>Aspergillaceae</taxon>
        <taxon>Aspergillus</taxon>
        <taxon>Aspergillus subgen. Aspergillus</taxon>
    </lineage>
</organism>
<sequence>MSSRKTKMAPVTQVPTPQTVHYNNHQQADSMDIDNQPAPTEGEFSIEEDTQGEHSEEPPTTPIRGGGTVKPPASRTRFSTGEGPGEASSI</sequence>
<evidence type="ECO:0000256" key="1">
    <source>
        <dbReference type="SAM" id="MobiDB-lite"/>
    </source>
</evidence>
<reference evidence="2" key="2">
    <citation type="submission" date="2021-02" db="EMBL/GenBank/DDBJ databases">
        <title>Aspergillus chevalieri M1 genome sequence.</title>
        <authorList>
            <person name="Kadooka C."/>
            <person name="Mori K."/>
            <person name="Futagami T."/>
        </authorList>
    </citation>
    <scope>NUCLEOTIDE SEQUENCE</scope>
    <source>
        <strain evidence="2">M1</strain>
    </source>
</reference>
<proteinExistence type="predicted"/>
<feature type="compositionally biased region" description="Polar residues" evidence="1">
    <location>
        <begin position="13"/>
        <end position="29"/>
    </location>
</feature>
<evidence type="ECO:0000313" key="3">
    <source>
        <dbReference type="Proteomes" id="UP000637239"/>
    </source>
</evidence>